<dbReference type="EMBL" id="FNUJ01000007">
    <property type="protein sequence ID" value="SEF34307.1"/>
    <property type="molecule type" value="Genomic_DNA"/>
</dbReference>
<dbReference type="RefSeq" id="WP_086681477.1">
    <property type="nucleotide sequence ID" value="NZ_FNUJ01000007.1"/>
</dbReference>
<sequence length="68" mass="7296">MTYDHAECAADRHDRTPADATGTDDDQPADADGLIVCRDCGAALMYCETFDDYDHADPATPPCFLIGA</sequence>
<name>A0A1H5RA73_9PSEU</name>
<organism evidence="2 3">
    <name type="scientific">Amycolatopsis pretoriensis</name>
    <dbReference type="NCBI Taxonomy" id="218821"/>
    <lineage>
        <taxon>Bacteria</taxon>
        <taxon>Bacillati</taxon>
        <taxon>Actinomycetota</taxon>
        <taxon>Actinomycetes</taxon>
        <taxon>Pseudonocardiales</taxon>
        <taxon>Pseudonocardiaceae</taxon>
        <taxon>Amycolatopsis</taxon>
    </lineage>
</organism>
<protein>
    <submittedName>
        <fullName evidence="2">Uncharacterized protein</fullName>
    </submittedName>
</protein>
<dbReference type="OrthoDB" id="3386893at2"/>
<proteinExistence type="predicted"/>
<feature type="compositionally biased region" description="Basic and acidic residues" evidence="1">
    <location>
        <begin position="1"/>
        <end position="17"/>
    </location>
</feature>
<dbReference type="Proteomes" id="UP000198878">
    <property type="component" value="Unassembled WGS sequence"/>
</dbReference>
<accession>A0A1H5RA73</accession>
<gene>
    <name evidence="2" type="ORF">SAMN05421837_107314</name>
</gene>
<dbReference type="AlphaFoldDB" id="A0A1H5RA73"/>
<feature type="region of interest" description="Disordered" evidence="1">
    <location>
        <begin position="1"/>
        <end position="29"/>
    </location>
</feature>
<keyword evidence="3" id="KW-1185">Reference proteome</keyword>
<evidence type="ECO:0000256" key="1">
    <source>
        <dbReference type="SAM" id="MobiDB-lite"/>
    </source>
</evidence>
<evidence type="ECO:0000313" key="2">
    <source>
        <dbReference type="EMBL" id="SEF34307.1"/>
    </source>
</evidence>
<dbReference type="STRING" id="218821.SAMN05421837_107314"/>
<evidence type="ECO:0000313" key="3">
    <source>
        <dbReference type="Proteomes" id="UP000198878"/>
    </source>
</evidence>
<reference evidence="3" key="1">
    <citation type="submission" date="2016-10" db="EMBL/GenBank/DDBJ databases">
        <authorList>
            <person name="Varghese N."/>
            <person name="Submissions S."/>
        </authorList>
    </citation>
    <scope>NUCLEOTIDE SEQUENCE [LARGE SCALE GENOMIC DNA]</scope>
    <source>
        <strain evidence="3">DSM 44654</strain>
    </source>
</reference>